<sequence length="314" mass="35036">MKIYDLHCDVLYKLAKAESPISFTDSPLLQANKERLEAGKVALQVFAVFVSEGFPKEKQFMEAVRQIEFFHTEIVGKHENVVAIYKWEQLETLQEGQIGAVLSLEGLDMMNGDIEKLKLLLSHGVKLVGLTWNGVNAVADGAAEESGTGLTSFGEEVVTLLNEQNIIIDVSHLSEKSFWDVLPKAKWLMASHSNARTICDSNRNLTDHQLKALIDRNSPIHIVYYPQFINNSEKFVDIFDLVKHIDHIVSLGGAHLIGLGSDFDGISEFVNGLEDASKTQNLVIHLLKSYTTETVQGFTSQNFSRFVGEISKEE</sequence>
<evidence type="ECO:0000313" key="2">
    <source>
        <dbReference type="Proteomes" id="UP000318937"/>
    </source>
</evidence>
<dbReference type="RefSeq" id="WP_142606146.1">
    <property type="nucleotide sequence ID" value="NZ_VDGG01000011.1"/>
</dbReference>
<proteinExistence type="predicted"/>
<dbReference type="AlphaFoldDB" id="A0A544TFY1"/>
<dbReference type="GO" id="GO:0006508">
    <property type="term" value="P:proteolysis"/>
    <property type="evidence" value="ECO:0007669"/>
    <property type="project" value="InterPro"/>
</dbReference>
<dbReference type="EMBL" id="VDGG01000011">
    <property type="protein sequence ID" value="TQR16359.1"/>
    <property type="molecule type" value="Genomic_DNA"/>
</dbReference>
<dbReference type="Pfam" id="PF01244">
    <property type="entry name" value="Peptidase_M19"/>
    <property type="match status" value="1"/>
</dbReference>
<comment type="caution">
    <text evidence="1">The sequence shown here is derived from an EMBL/GenBank/DDBJ whole genome shotgun (WGS) entry which is preliminary data.</text>
</comment>
<organism evidence="1 2">
    <name type="scientific">Psychrobacillus soli</name>
    <dbReference type="NCBI Taxonomy" id="1543965"/>
    <lineage>
        <taxon>Bacteria</taxon>
        <taxon>Bacillati</taxon>
        <taxon>Bacillota</taxon>
        <taxon>Bacilli</taxon>
        <taxon>Bacillales</taxon>
        <taxon>Bacillaceae</taxon>
        <taxon>Psychrobacillus</taxon>
    </lineage>
</organism>
<name>A0A544TFY1_9BACI</name>
<dbReference type="GO" id="GO:0070573">
    <property type="term" value="F:metallodipeptidase activity"/>
    <property type="evidence" value="ECO:0007669"/>
    <property type="project" value="InterPro"/>
</dbReference>
<accession>A0A544TFY1</accession>
<reference evidence="1 2" key="1">
    <citation type="submission" date="2019-05" db="EMBL/GenBank/DDBJ databases">
        <title>Psychrobacillus vulpis sp. nov., a new species isolated from feces of a red fox that inhabits in The Tablas de Daimiel Natural Park, Albacete, Spain.</title>
        <authorList>
            <person name="Rodriguez M."/>
            <person name="Reina J.C."/>
            <person name="Bejar V."/>
            <person name="Llamas I."/>
        </authorList>
    </citation>
    <scope>NUCLEOTIDE SEQUENCE [LARGE SCALE GENOMIC DNA]</scope>
    <source>
        <strain evidence="1 2">NHI-2</strain>
    </source>
</reference>
<keyword evidence="2" id="KW-1185">Reference proteome</keyword>
<dbReference type="Gene3D" id="3.20.20.140">
    <property type="entry name" value="Metal-dependent hydrolases"/>
    <property type="match status" value="1"/>
</dbReference>
<dbReference type="PANTHER" id="PTHR10443:SF12">
    <property type="entry name" value="DIPEPTIDASE"/>
    <property type="match status" value="1"/>
</dbReference>
<protein>
    <submittedName>
        <fullName evidence="1">Membrane dipeptidase</fullName>
    </submittedName>
</protein>
<dbReference type="OrthoDB" id="9804920at2"/>
<gene>
    <name evidence="1" type="ORF">FG383_06465</name>
</gene>
<evidence type="ECO:0000313" key="1">
    <source>
        <dbReference type="EMBL" id="TQR16359.1"/>
    </source>
</evidence>
<dbReference type="SUPFAM" id="SSF51556">
    <property type="entry name" value="Metallo-dependent hydrolases"/>
    <property type="match status" value="1"/>
</dbReference>
<dbReference type="PANTHER" id="PTHR10443">
    <property type="entry name" value="MICROSOMAL DIPEPTIDASE"/>
    <property type="match status" value="1"/>
</dbReference>
<dbReference type="PROSITE" id="PS51365">
    <property type="entry name" value="RENAL_DIPEPTIDASE_2"/>
    <property type="match status" value="1"/>
</dbReference>
<dbReference type="InterPro" id="IPR032466">
    <property type="entry name" value="Metal_Hydrolase"/>
</dbReference>
<dbReference type="InterPro" id="IPR008257">
    <property type="entry name" value="Pept_M19"/>
</dbReference>
<dbReference type="Proteomes" id="UP000318937">
    <property type="component" value="Unassembled WGS sequence"/>
</dbReference>
<dbReference type="CDD" id="cd01301">
    <property type="entry name" value="rDP_like"/>
    <property type="match status" value="1"/>
</dbReference>